<dbReference type="EMBL" id="UZAK01006429">
    <property type="protein sequence ID" value="VDO90224.1"/>
    <property type="molecule type" value="Genomic_DNA"/>
</dbReference>
<evidence type="ECO:0000313" key="2">
    <source>
        <dbReference type="EMBL" id="VDO90224.1"/>
    </source>
</evidence>
<protein>
    <submittedName>
        <fullName evidence="4">Reverse transcriptase domain-containing protein</fullName>
    </submittedName>
</protein>
<feature type="region of interest" description="Disordered" evidence="1">
    <location>
        <begin position="203"/>
        <end position="228"/>
    </location>
</feature>
<dbReference type="WBParaSite" id="SCUD_0000464901-mRNA-1">
    <property type="protein sequence ID" value="SCUD_0000464901-mRNA-1"/>
    <property type="gene ID" value="SCUD_0000464901"/>
</dbReference>
<proteinExistence type="predicted"/>
<evidence type="ECO:0000256" key="1">
    <source>
        <dbReference type="SAM" id="MobiDB-lite"/>
    </source>
</evidence>
<organism evidence="4">
    <name type="scientific">Schistosoma curassoni</name>
    <dbReference type="NCBI Taxonomy" id="6186"/>
    <lineage>
        <taxon>Eukaryota</taxon>
        <taxon>Metazoa</taxon>
        <taxon>Spiralia</taxon>
        <taxon>Lophotrochozoa</taxon>
        <taxon>Platyhelminthes</taxon>
        <taxon>Trematoda</taxon>
        <taxon>Digenea</taxon>
        <taxon>Strigeidida</taxon>
        <taxon>Schistosomatoidea</taxon>
        <taxon>Schistosomatidae</taxon>
        <taxon>Schistosoma</taxon>
    </lineage>
</organism>
<dbReference type="Proteomes" id="UP000279833">
    <property type="component" value="Unassembled WGS sequence"/>
</dbReference>
<evidence type="ECO:0000313" key="4">
    <source>
        <dbReference type="WBParaSite" id="SCUD_0000464901-mRNA-1"/>
    </source>
</evidence>
<dbReference type="AlphaFoldDB" id="A0A183JPL2"/>
<feature type="compositionally biased region" description="Polar residues" evidence="1">
    <location>
        <begin position="216"/>
        <end position="228"/>
    </location>
</feature>
<reference evidence="2 3" key="2">
    <citation type="submission" date="2018-11" db="EMBL/GenBank/DDBJ databases">
        <authorList>
            <consortium name="Pathogen Informatics"/>
        </authorList>
    </citation>
    <scope>NUCLEOTIDE SEQUENCE [LARGE SCALE GENOMIC DNA]</scope>
    <source>
        <strain evidence="2">Dakar</strain>
        <strain evidence="3">Dakar, Senegal</strain>
    </source>
</reference>
<feature type="compositionally biased region" description="Basic and acidic residues" evidence="1">
    <location>
        <begin position="26"/>
        <end position="52"/>
    </location>
</feature>
<feature type="compositionally biased region" description="Basic and acidic residues" evidence="1">
    <location>
        <begin position="1"/>
        <end position="10"/>
    </location>
</feature>
<keyword evidence="3" id="KW-1185">Reference proteome</keyword>
<evidence type="ECO:0000313" key="3">
    <source>
        <dbReference type="Proteomes" id="UP000279833"/>
    </source>
</evidence>
<feature type="region of interest" description="Disordered" evidence="1">
    <location>
        <begin position="1"/>
        <end position="52"/>
    </location>
</feature>
<gene>
    <name evidence="2" type="ORF">SCUD_LOCUS4649</name>
</gene>
<sequence length="228" mass="26034">MAEKAAREGNMRNMYDTTKKLAGNYHKPERPVKSKEGKVITNTEEQRNSLTEPKDLPIDVGLLTIQVISMAIRQIKRGKAAGSDNIPAEALKADISVTEKALHILFSKIRGEEQVPTDWEEGHLIKMPKKDDLSKCNKYRDITLLSIPVKVLNRVLLNRMKDSVDAQLRYQQAGFRKDRSCTDQIATPRIIVEQSIEWNSSLYSRSQHTQREKQDSPIQHSMQQSNHT</sequence>
<name>A0A183JPL2_9TREM</name>
<reference evidence="4" key="1">
    <citation type="submission" date="2016-06" db="UniProtKB">
        <authorList>
            <consortium name="WormBaseParasite"/>
        </authorList>
    </citation>
    <scope>IDENTIFICATION</scope>
</reference>
<accession>A0A183JPL2</accession>
<dbReference type="PANTHER" id="PTHR19446">
    <property type="entry name" value="REVERSE TRANSCRIPTASES"/>
    <property type="match status" value="1"/>
</dbReference>